<evidence type="ECO:0000259" key="7">
    <source>
        <dbReference type="PROSITE" id="PS51299"/>
    </source>
</evidence>
<dbReference type="InterPro" id="IPR018004">
    <property type="entry name" value="KilA/APSES_HTH"/>
</dbReference>
<feature type="non-terminal residue" evidence="8">
    <location>
        <position position="1"/>
    </location>
</feature>
<comment type="caution">
    <text evidence="8">The sequence shown here is derived from an EMBL/GenBank/DDBJ whole genome shotgun (WGS) entry which is preliminary data.</text>
</comment>
<evidence type="ECO:0000256" key="6">
    <source>
        <dbReference type="SAM" id="MobiDB-lite"/>
    </source>
</evidence>
<dbReference type="PROSITE" id="PS50088">
    <property type="entry name" value="ANK_REPEAT"/>
    <property type="match status" value="2"/>
</dbReference>
<dbReference type="InterPro" id="IPR036887">
    <property type="entry name" value="HTH_APSES_sf"/>
</dbReference>
<evidence type="ECO:0000256" key="1">
    <source>
        <dbReference type="ARBA" id="ARBA00022737"/>
    </source>
</evidence>
<dbReference type="STRING" id="5539.A0A3E2HIS6"/>
<evidence type="ECO:0000313" key="9">
    <source>
        <dbReference type="Proteomes" id="UP000258309"/>
    </source>
</evidence>
<dbReference type="SMART" id="SM01252">
    <property type="entry name" value="KilA-N"/>
    <property type="match status" value="1"/>
</dbReference>
<feature type="region of interest" description="Disordered" evidence="6">
    <location>
        <begin position="174"/>
        <end position="197"/>
    </location>
</feature>
<keyword evidence="4" id="KW-0183">Conidiation</keyword>
<feature type="repeat" description="ANK" evidence="5">
    <location>
        <begin position="243"/>
        <end position="275"/>
    </location>
</feature>
<keyword evidence="1" id="KW-0677">Repeat</keyword>
<dbReference type="Pfam" id="PF04383">
    <property type="entry name" value="KilA-N"/>
    <property type="match status" value="1"/>
</dbReference>
<dbReference type="SUPFAM" id="SSF54616">
    <property type="entry name" value="DNA-binding domain of Mlu1-box binding protein MBP1"/>
    <property type="match status" value="1"/>
</dbReference>
<feature type="non-terminal residue" evidence="8">
    <location>
        <position position="648"/>
    </location>
</feature>
<evidence type="ECO:0000313" key="8">
    <source>
        <dbReference type="EMBL" id="RFU33328.1"/>
    </source>
</evidence>
<feature type="repeat" description="ANK" evidence="5">
    <location>
        <begin position="364"/>
        <end position="396"/>
    </location>
</feature>
<dbReference type="InterPro" id="IPR036770">
    <property type="entry name" value="Ankyrin_rpt-contain_sf"/>
</dbReference>
<dbReference type="GO" id="GO:0001228">
    <property type="term" value="F:DNA-binding transcription activator activity, RNA polymerase II-specific"/>
    <property type="evidence" value="ECO:0007669"/>
    <property type="project" value="UniProtKB-ARBA"/>
</dbReference>
<proteinExistence type="predicted"/>
<dbReference type="GO" id="GO:0030435">
    <property type="term" value="P:sporulation resulting in formation of a cellular spore"/>
    <property type="evidence" value="ECO:0007669"/>
    <property type="project" value="UniProtKB-KW"/>
</dbReference>
<feature type="domain" description="HTH APSES-type" evidence="7">
    <location>
        <begin position="9"/>
        <end position="118"/>
    </location>
</feature>
<dbReference type="PROSITE" id="PS51299">
    <property type="entry name" value="HTH_APSES"/>
    <property type="match status" value="1"/>
</dbReference>
<dbReference type="SUPFAM" id="SSF48403">
    <property type="entry name" value="Ankyrin repeat"/>
    <property type="match status" value="1"/>
</dbReference>
<dbReference type="FunFam" id="3.10.260.10:FF:000001">
    <property type="entry name" value="APSES transcription factor (MbpA)"/>
    <property type="match status" value="1"/>
</dbReference>
<dbReference type="GO" id="GO:0048315">
    <property type="term" value="P:conidium formation"/>
    <property type="evidence" value="ECO:0007669"/>
    <property type="project" value="UniProtKB-KW"/>
</dbReference>
<dbReference type="OMA" id="IHHAAIM"/>
<accession>A0A3E2HIS6</accession>
<keyword evidence="2" id="KW-0749">Sporulation</keyword>
<dbReference type="GO" id="GO:0033309">
    <property type="term" value="C:SBF transcription complex"/>
    <property type="evidence" value="ECO:0007669"/>
    <property type="project" value="TreeGrafter"/>
</dbReference>
<name>A0A3E2HIS6_SCYLI</name>
<dbReference type="Pfam" id="PF12796">
    <property type="entry name" value="Ank_2"/>
    <property type="match status" value="2"/>
</dbReference>
<dbReference type="Proteomes" id="UP000258309">
    <property type="component" value="Unassembled WGS sequence"/>
</dbReference>
<dbReference type="PROSITE" id="PS50297">
    <property type="entry name" value="ANK_REP_REGION"/>
    <property type="match status" value="2"/>
</dbReference>
<dbReference type="OrthoDB" id="6718656at2759"/>
<dbReference type="SMART" id="SM00248">
    <property type="entry name" value="ANK"/>
    <property type="match status" value="3"/>
</dbReference>
<dbReference type="Gene3D" id="1.25.40.20">
    <property type="entry name" value="Ankyrin repeat-containing domain"/>
    <property type="match status" value="1"/>
</dbReference>
<dbReference type="GO" id="GO:0030907">
    <property type="term" value="C:MBF transcription complex"/>
    <property type="evidence" value="ECO:0007669"/>
    <property type="project" value="TreeGrafter"/>
</dbReference>
<gene>
    <name evidence="8" type="ORF">B7463_g3009</name>
</gene>
<feature type="region of interest" description="Disordered" evidence="6">
    <location>
        <begin position="111"/>
        <end position="145"/>
    </location>
</feature>
<organism evidence="8 9">
    <name type="scientific">Scytalidium lignicola</name>
    <name type="common">Hyphomycete</name>
    <dbReference type="NCBI Taxonomy" id="5539"/>
    <lineage>
        <taxon>Eukaryota</taxon>
        <taxon>Fungi</taxon>
        <taxon>Dikarya</taxon>
        <taxon>Ascomycota</taxon>
        <taxon>Pezizomycotina</taxon>
        <taxon>Leotiomycetes</taxon>
        <taxon>Leotiomycetes incertae sedis</taxon>
        <taxon>Scytalidium</taxon>
    </lineage>
</organism>
<reference evidence="8 9" key="1">
    <citation type="submission" date="2018-05" db="EMBL/GenBank/DDBJ databases">
        <title>Draft genome sequence of Scytalidium lignicola DSM 105466, a ubiquitous saprotrophic fungus.</title>
        <authorList>
            <person name="Buettner E."/>
            <person name="Gebauer A.M."/>
            <person name="Hofrichter M."/>
            <person name="Liers C."/>
            <person name="Kellner H."/>
        </authorList>
    </citation>
    <scope>NUCLEOTIDE SEQUENCE [LARGE SCALE GENOMIC DNA]</scope>
    <source>
        <strain evidence="8 9">DSM 105466</strain>
    </source>
</reference>
<protein>
    <recommendedName>
        <fullName evidence="7">HTH APSES-type domain-containing protein</fullName>
    </recommendedName>
</protein>
<dbReference type="Gene3D" id="3.10.260.10">
    <property type="entry name" value="Transcription regulator HTH, APSES-type DNA-binding domain"/>
    <property type="match status" value="1"/>
</dbReference>
<evidence type="ECO:0000256" key="4">
    <source>
        <dbReference type="ARBA" id="ARBA00023321"/>
    </source>
</evidence>
<sequence>MVKPTAPGVYTATYSNIPVYEFQFGEGLKEHVMRRRHDDWINATHILKAAGYDKPARTRILEREVQKEMHEKVQGGYGKYQGTWIPLEQGQALAQRNGVFEKLRTIFEFTPGNLSPPPAPKHTTNKPKAPKKPAVPKWTNASRIDDNYDNISSQLNDDESVRDDTTVVSASFIDEDDRYDMSQQSTGHRKRKREDIVQTSTQQAHVIFADELLDYFMLSHDSENIPKPEPPPNFQPDWIIDQDGHSAMHWAASMGDVEIMKVLKRFGANLAFQNIRGETPLMRAVLFTNCMDKQTMPAVVNELIGTIDATDYCQATVLHHAAMMTSSRQKHQCARYYLDIILNKMQETLEPDHIQRLLDAQDIDGNTAVHIAAKWKARKCIRALMGRGASVDIVNHEGITTEEAIQVLNENRKFERHQASSSPYVPQSERHISVYDAIPRDISHHTIAHHSEAAMSVESKITPMVLEKFQALARSFDEELVDKDNSEKEAKRILNSTQIELATIREQTQNLGKTEEDEAAEAVDAAELATLEAEITSVIERRQQIELLSLVEQEETKMNGYVADDSPEERLRLAQILNEEQINRQNLVSQYRNALSMAGAGEKGEKYRRIVSHCVGTDQLMNQDLDDLIEQLEADQRDREGEIIVADD</sequence>
<dbReference type="EMBL" id="NCSJ02000037">
    <property type="protein sequence ID" value="RFU33328.1"/>
    <property type="molecule type" value="Genomic_DNA"/>
</dbReference>
<keyword evidence="9" id="KW-1185">Reference proteome</keyword>
<keyword evidence="3 5" id="KW-0040">ANK repeat</keyword>
<dbReference type="InterPro" id="IPR051642">
    <property type="entry name" value="SWI6-like"/>
</dbReference>
<dbReference type="InterPro" id="IPR003163">
    <property type="entry name" value="Tscrpt_reg_HTH_APSES-type"/>
</dbReference>
<evidence type="ECO:0000256" key="5">
    <source>
        <dbReference type="PROSITE-ProRule" id="PRU00023"/>
    </source>
</evidence>
<evidence type="ECO:0000256" key="2">
    <source>
        <dbReference type="ARBA" id="ARBA00022969"/>
    </source>
</evidence>
<evidence type="ECO:0000256" key="3">
    <source>
        <dbReference type="ARBA" id="ARBA00023043"/>
    </source>
</evidence>
<dbReference type="InterPro" id="IPR002110">
    <property type="entry name" value="Ankyrin_rpt"/>
</dbReference>
<dbReference type="PANTHER" id="PTHR43828:SF15">
    <property type="entry name" value="TRANSCRIPTION FACTOR MBP1"/>
    <property type="match status" value="1"/>
</dbReference>
<dbReference type="PANTHER" id="PTHR43828">
    <property type="entry name" value="ASPARAGINASE"/>
    <property type="match status" value="1"/>
</dbReference>
<dbReference type="AlphaFoldDB" id="A0A3E2HIS6"/>
<dbReference type="GO" id="GO:0003677">
    <property type="term" value="F:DNA binding"/>
    <property type="evidence" value="ECO:0007669"/>
    <property type="project" value="InterPro"/>
</dbReference>